<gene>
    <name evidence="1" type="ORF">CHREV_089</name>
</gene>
<accession>A0ABM9QKC8</accession>
<evidence type="ECO:0000313" key="2">
    <source>
        <dbReference type="Proteomes" id="UP000792374"/>
    </source>
</evidence>
<reference evidence="1" key="1">
    <citation type="journal article" date="2013" name="J. Virol.">
        <title>New Insights into the Evolution of Entomopoxvirinae from the Complete Genome Sequences of Four Entomopoxviruses Infecting Adoxophyes honmai, Choristoneura biennis, Choristoneura rosaceana, and Mythimna separata.</title>
        <authorList>
            <person name="Theze J."/>
            <person name="Takatsuka J."/>
            <person name="Li Z."/>
            <person name="Gallais J."/>
            <person name="Doucet D."/>
            <person name="Arif B."/>
            <person name="Nakai M."/>
            <person name="Herniou E.A."/>
        </authorList>
    </citation>
    <scope>NUCLEOTIDE SEQUENCE</scope>
</reference>
<protein>
    <submittedName>
        <fullName evidence="1">Uncharacterized protein</fullName>
    </submittedName>
</protein>
<dbReference type="RefSeq" id="YP_008004493.1">
    <property type="nucleotide sequence ID" value="NC_021249.1"/>
</dbReference>
<sequence>MNHYIFILLILYTINNVKSVDEDNGFSYRFDLSSKIKRKDFLPSDIKFIKNIDGIEMARHHIISHSILWKFYASMTKTKVRQLALVEILNKLKKIRKNILDNKDIVSESDIDNLIACLEDININNANNKDQEINICTNLLNKIYILIVDAFNIFVGPRERSFDLGQSLDVEGRALLPDDLIISLTNVYHTMVIINDNQEVSESEINTLRDDLITLLDYDLESQGFDSGLWIEQQNQIEIASKNGLLFFNILKKVIILHRELLTFRRKKIPLNKIKEIKSQISHVFDLFFNLIDENPELLEKYGDRLLRNALSIDLNEFLQEILTIDPNLFIYISSVNNRNYNQNNIKVVYKLSKYKINNAHRILMCNLLNQVNAKIIYNI</sequence>
<dbReference type="EMBL" id="HF679133">
    <property type="protein sequence ID" value="CCU55991.1"/>
    <property type="molecule type" value="Genomic_DNA"/>
</dbReference>
<dbReference type="Proteomes" id="UP000792374">
    <property type="component" value="Genome"/>
</dbReference>
<keyword evidence="2" id="KW-1185">Reference proteome</keyword>
<evidence type="ECO:0000313" key="1">
    <source>
        <dbReference type="EMBL" id="CCU55991.1"/>
    </source>
</evidence>
<dbReference type="GeneID" id="15613414"/>
<proteinExistence type="predicted"/>
<organism evidence="1 2">
    <name type="scientific">Choristoneura rosaceana entomopoxvirus 'L'</name>
    <dbReference type="NCBI Taxonomy" id="1293539"/>
    <lineage>
        <taxon>Viruses</taxon>
        <taxon>Varidnaviria</taxon>
        <taxon>Bamfordvirae</taxon>
        <taxon>Nucleocytoviricota</taxon>
        <taxon>Pokkesviricetes</taxon>
        <taxon>Chitovirales</taxon>
        <taxon>Poxviridae</taxon>
        <taxon>Entomopoxvirinae</taxon>
        <taxon>Betaentomopoxvirus</taxon>
        <taxon>Betaentomopoxvirus crosaceana</taxon>
        <taxon>Choristoneura rosaceana entomopoxvirus</taxon>
    </lineage>
</organism>
<name>A0ABM9QKC8_9POXV</name>